<dbReference type="Proteomes" id="UP000169752">
    <property type="component" value="Segment"/>
</dbReference>
<proteinExistence type="predicted"/>
<evidence type="ECO:0000313" key="2">
    <source>
        <dbReference type="Proteomes" id="UP000169752"/>
    </source>
</evidence>
<protein>
    <submittedName>
        <fullName evidence="1">Uncharacterized protein</fullName>
    </submittedName>
</protein>
<gene>
    <name evidence="1" type="ORF">KHVJ120</name>
</gene>
<dbReference type="EMBL" id="AP008984">
    <property type="protein sequence ID" value="BAF48924.1"/>
    <property type="molecule type" value="Genomic_DNA"/>
</dbReference>
<name>A4FTK5_CYHV3</name>
<accession>A4FTK5</accession>
<sequence length="238" mass="26262">MFSLRLCDSAEVACCMGSVSAVWKCMDYCASPELDLSAVTPERWDLKAVDLGVGHLFEPAGLLGWGFSEPPLAPSSESAALDFGALRRFHTTILSDLVPNGLRPHEWFGDEEDVDRAVADLCKDHPRRSPKDVAFPININNFACLPVNHAGMPPDLARFVRTGVRFAGSWHLTGFQMSSEDGVLRMSRATLGDDGDPRLGAGVFHLTLRVKPPKAEQLCCVISHMCVYLPRCEWMRFV</sequence>
<reference evidence="1 2" key="1">
    <citation type="journal article" date="2007" name="J. Virol.">
        <title>Genome sequences of three koi herpesvirus isolates representing the expanding distribution of an emerging disease threatening koi and common carp worldwide.</title>
        <authorList>
            <person name="Aoki T."/>
            <person name="Hirono I."/>
            <person name="Kurokawa K."/>
            <person name="Fukuda H."/>
            <person name="Nahary R."/>
            <person name="Eldar A."/>
            <person name="Davison A.J."/>
            <person name="Waltzek T.B."/>
            <person name="Bercovier H."/>
            <person name="Hedrick R.P."/>
        </authorList>
    </citation>
    <scope>NUCLEOTIDE SEQUENCE [LARGE SCALE GENOMIC DNA]</scope>
    <source>
        <strain evidence="1">TUMST1</strain>
    </source>
</reference>
<organism evidence="1 2">
    <name type="scientific">Cyprinid herpesvirus 3</name>
    <name type="common">CyHV-3</name>
    <dbReference type="NCBI Taxonomy" id="180230"/>
    <lineage>
        <taxon>Viruses</taxon>
        <taxon>Duplodnaviria</taxon>
        <taxon>Heunggongvirae</taxon>
        <taxon>Peploviricota</taxon>
        <taxon>Herviviricetes</taxon>
        <taxon>Herpesvirales</taxon>
        <taxon>Alloherpesviridae</taxon>
        <taxon>Cyvirus</taxon>
        <taxon>Cyvirus cyprinidallo3</taxon>
    </lineage>
</organism>
<evidence type="ECO:0000313" key="1">
    <source>
        <dbReference type="EMBL" id="BAF48924.1"/>
    </source>
</evidence>